<evidence type="ECO:0000256" key="5">
    <source>
        <dbReference type="ARBA" id="ARBA00022833"/>
    </source>
</evidence>
<keyword evidence="3" id="KW-0479">Metal-binding</keyword>
<dbReference type="EMBL" id="KN847530">
    <property type="protein sequence ID" value="KIW08755.1"/>
    <property type="molecule type" value="Genomic_DNA"/>
</dbReference>
<dbReference type="Pfam" id="PF20644">
    <property type="entry name" value="Rrn7_cyclin_N"/>
    <property type="match status" value="1"/>
</dbReference>
<evidence type="ECO:0000313" key="13">
    <source>
        <dbReference type="Proteomes" id="UP000053259"/>
    </source>
</evidence>
<name>A0A0D2AQF4_9PEZI</name>
<proteinExistence type="inferred from homology"/>
<gene>
    <name evidence="12" type="ORF">PV09_00693</name>
</gene>
<evidence type="ECO:0000256" key="2">
    <source>
        <dbReference type="ARBA" id="ARBA00006899"/>
    </source>
</evidence>
<dbReference type="InterPro" id="IPR048540">
    <property type="entry name" value="Rrn7_cyclin_N"/>
</dbReference>
<keyword evidence="6" id="KW-0805">Transcription regulation</keyword>
<dbReference type="HOGENOM" id="CLU_016553_2_1_1"/>
<dbReference type="GO" id="GO:0042790">
    <property type="term" value="P:nucleolar large rRNA transcription by RNA polymerase I"/>
    <property type="evidence" value="ECO:0007669"/>
    <property type="project" value="TreeGrafter"/>
</dbReference>
<dbReference type="PANTHER" id="PTHR31576:SF2">
    <property type="entry name" value="TATA BOX-BINDING PROTEIN-ASSOCIATED FACTOR RNA POLYMERASE I SUBUNIT B"/>
    <property type="match status" value="1"/>
</dbReference>
<dbReference type="PANTHER" id="PTHR31576">
    <property type="entry name" value="TATA BOX-BINDING PROTEIN-ASSOCIATED FACTOR RNA POLYMERASE I SUBUNIT B"/>
    <property type="match status" value="1"/>
</dbReference>
<dbReference type="RefSeq" id="XP_016218624.1">
    <property type="nucleotide sequence ID" value="XM_016353471.1"/>
</dbReference>
<keyword evidence="4" id="KW-0863">Zinc-finger</keyword>
<reference evidence="12 13" key="1">
    <citation type="submission" date="2015-01" db="EMBL/GenBank/DDBJ databases">
        <title>The Genome Sequence of Ochroconis gallopava CBS43764.</title>
        <authorList>
            <consortium name="The Broad Institute Genomics Platform"/>
            <person name="Cuomo C."/>
            <person name="de Hoog S."/>
            <person name="Gorbushina A."/>
            <person name="Stielow B."/>
            <person name="Teixiera M."/>
            <person name="Abouelleil A."/>
            <person name="Chapman S.B."/>
            <person name="Priest M."/>
            <person name="Young S.K."/>
            <person name="Wortman J."/>
            <person name="Nusbaum C."/>
            <person name="Birren B."/>
        </authorList>
    </citation>
    <scope>NUCLEOTIDE SEQUENCE [LARGE SCALE GENOMIC DNA]</scope>
    <source>
        <strain evidence="12 13">CBS 43764</strain>
    </source>
</reference>
<keyword evidence="9" id="KW-0539">Nucleus</keyword>
<evidence type="ECO:0000256" key="3">
    <source>
        <dbReference type="ARBA" id="ARBA00022723"/>
    </source>
</evidence>
<dbReference type="GO" id="GO:0070860">
    <property type="term" value="C:RNA polymerase I core factor complex"/>
    <property type="evidence" value="ECO:0007669"/>
    <property type="project" value="InterPro"/>
</dbReference>
<evidence type="ECO:0000256" key="9">
    <source>
        <dbReference type="ARBA" id="ARBA00023242"/>
    </source>
</evidence>
<feature type="domain" description="Rrn7/TAF1B C-terminal cyclin" evidence="11">
    <location>
        <begin position="250"/>
        <end position="404"/>
    </location>
</feature>
<evidence type="ECO:0008006" key="14">
    <source>
        <dbReference type="Google" id="ProtNLM"/>
    </source>
</evidence>
<evidence type="ECO:0000256" key="7">
    <source>
        <dbReference type="ARBA" id="ARBA00023125"/>
    </source>
</evidence>
<dbReference type="GeneID" id="27308666"/>
<evidence type="ECO:0000313" key="12">
    <source>
        <dbReference type="EMBL" id="KIW08755.1"/>
    </source>
</evidence>
<evidence type="ECO:0000259" key="11">
    <source>
        <dbReference type="Pfam" id="PF20645"/>
    </source>
</evidence>
<dbReference type="InterPro" id="IPR048538">
    <property type="entry name" value="Rrn7_cyclin_C"/>
</dbReference>
<accession>A0A0D2AQF4</accession>
<evidence type="ECO:0000259" key="10">
    <source>
        <dbReference type="Pfam" id="PF20644"/>
    </source>
</evidence>
<feature type="domain" description="Rrn7/TAF1B N-terminal cyclin" evidence="10">
    <location>
        <begin position="89"/>
        <end position="224"/>
    </location>
</feature>
<evidence type="ECO:0000256" key="1">
    <source>
        <dbReference type="ARBA" id="ARBA00004604"/>
    </source>
</evidence>
<dbReference type="AlphaFoldDB" id="A0A0D2AQF4"/>
<dbReference type="OrthoDB" id="428577at2759"/>
<sequence length="582" mass="67174">MADNDYEYRIGDRCGIDGCRSRRYRTNESGFEECARGHQHDLVRGDAGNDEDEFGINLHGKRFRKHVEKVKVLKHLRGKDAFELYLLCYQMILRKQAWWFVHEKKLPQKFETVVHDLWALRLQNLRTRLKFESDPGTATESGGEHEESDNMFGTQDFEKTDDHANFPSVKRAARSESTPNLLQTLAMMYMATQILRLPIFLGDIIAWVESGSLLYYDAIAELPREMIDRLVSNYQNQFQPKIRLAAGSLLSEFRRMLLLYNKDFGLVMPALNVPPALLRLIEKLALPLEVYYAVRRLAKYMKLDFTYPPVTKHHINVFDFPEAQILVCIVITLKIYYGIDGKNRIPTSDTNPAAAIIDWDQWERLMKEHEPLEHDEAMRMVDRDVINLPNAKIDDYLDFFQENFVVQDPQDRKIDAEYQRSMLNLFPIVARSDNQPDRHDKVSTRKVEYIQAMQGALRPNLIIDAENKHDLHKKIIRPGEQYTTTRNMYQETGYTRTLLRALAHVSGLPFKSVARAVVHGEQLLVKLRAGKRSRGRPRRKHLSREQSITADAMSDVLSVISGVSGYEGAGEGTVNSEEDATE</sequence>
<keyword evidence="8" id="KW-0804">Transcription</keyword>
<dbReference type="GO" id="GO:0001164">
    <property type="term" value="F:RNA polymerase I core promoter sequence-specific DNA binding"/>
    <property type="evidence" value="ECO:0007669"/>
    <property type="project" value="InterPro"/>
</dbReference>
<keyword evidence="5" id="KW-0862">Zinc</keyword>
<evidence type="ECO:0000256" key="4">
    <source>
        <dbReference type="ARBA" id="ARBA00022771"/>
    </source>
</evidence>
<comment type="similarity">
    <text evidence="2">Belongs to the RRN7/TAF1B family.</text>
</comment>
<keyword evidence="13" id="KW-1185">Reference proteome</keyword>
<protein>
    <recommendedName>
        <fullName evidence="14">RRN7-type domain-containing protein</fullName>
    </recommendedName>
</protein>
<dbReference type="GO" id="GO:0008270">
    <property type="term" value="F:zinc ion binding"/>
    <property type="evidence" value="ECO:0007669"/>
    <property type="project" value="UniProtKB-KW"/>
</dbReference>
<comment type="subcellular location">
    <subcellularLocation>
        <location evidence="1">Nucleus</location>
        <location evidence="1">Nucleolus</location>
    </subcellularLocation>
</comment>
<dbReference type="VEuPathDB" id="FungiDB:PV09_00693"/>
<keyword evidence="7" id="KW-0238">DNA-binding</keyword>
<organism evidence="12 13">
    <name type="scientific">Verruconis gallopava</name>
    <dbReference type="NCBI Taxonomy" id="253628"/>
    <lineage>
        <taxon>Eukaryota</taxon>
        <taxon>Fungi</taxon>
        <taxon>Dikarya</taxon>
        <taxon>Ascomycota</taxon>
        <taxon>Pezizomycotina</taxon>
        <taxon>Dothideomycetes</taxon>
        <taxon>Pleosporomycetidae</taxon>
        <taxon>Venturiales</taxon>
        <taxon>Sympoventuriaceae</taxon>
        <taxon>Verruconis</taxon>
    </lineage>
</organism>
<dbReference type="FunCoup" id="A0A0D2AQF4">
    <property type="interactions" value="35"/>
</dbReference>
<evidence type="ECO:0000256" key="8">
    <source>
        <dbReference type="ARBA" id="ARBA00023163"/>
    </source>
</evidence>
<dbReference type="Pfam" id="PF20645">
    <property type="entry name" value="Rrn7_cyclin_C"/>
    <property type="match status" value="1"/>
</dbReference>
<dbReference type="InParanoid" id="A0A0D2AQF4"/>
<dbReference type="STRING" id="253628.A0A0D2AQF4"/>
<dbReference type="Proteomes" id="UP000053259">
    <property type="component" value="Unassembled WGS sequence"/>
</dbReference>
<dbReference type="InterPro" id="IPR033599">
    <property type="entry name" value="TAF1B/Rrn7"/>
</dbReference>
<evidence type="ECO:0000256" key="6">
    <source>
        <dbReference type="ARBA" id="ARBA00023015"/>
    </source>
</evidence>